<organism evidence="6 7">
    <name type="scientific">Amycolatopsis minnesotensis</name>
    <dbReference type="NCBI Taxonomy" id="337894"/>
    <lineage>
        <taxon>Bacteria</taxon>
        <taxon>Bacillati</taxon>
        <taxon>Actinomycetota</taxon>
        <taxon>Actinomycetes</taxon>
        <taxon>Pseudonocardiales</taxon>
        <taxon>Pseudonocardiaceae</taxon>
        <taxon>Amycolatopsis</taxon>
    </lineage>
</organism>
<gene>
    <name evidence="6" type="ORF">GCM10009754_27680</name>
</gene>
<dbReference type="Proteomes" id="UP001501116">
    <property type="component" value="Unassembled WGS sequence"/>
</dbReference>
<dbReference type="PROSITE" id="PS50893">
    <property type="entry name" value="ABC_TRANSPORTER_2"/>
    <property type="match status" value="2"/>
</dbReference>
<protein>
    <submittedName>
        <fullName evidence="6">ATP-binding cassette domain-containing protein</fullName>
    </submittedName>
</protein>
<dbReference type="Gene3D" id="3.40.50.300">
    <property type="entry name" value="P-loop containing nucleotide triphosphate hydrolases"/>
    <property type="match status" value="2"/>
</dbReference>
<evidence type="ECO:0000259" key="5">
    <source>
        <dbReference type="PROSITE" id="PS50893"/>
    </source>
</evidence>
<dbReference type="EMBL" id="BAAANN010000009">
    <property type="protein sequence ID" value="GAA1956271.1"/>
    <property type="molecule type" value="Genomic_DNA"/>
</dbReference>
<feature type="domain" description="ABC transporter" evidence="5">
    <location>
        <begin position="5"/>
        <end position="237"/>
    </location>
</feature>
<evidence type="ECO:0000313" key="6">
    <source>
        <dbReference type="EMBL" id="GAA1956271.1"/>
    </source>
</evidence>
<name>A0ABN2QPW3_9PSEU</name>
<dbReference type="InterPro" id="IPR003593">
    <property type="entry name" value="AAA+_ATPase"/>
</dbReference>
<reference evidence="6 7" key="1">
    <citation type="journal article" date="2019" name="Int. J. Syst. Evol. Microbiol.">
        <title>The Global Catalogue of Microorganisms (GCM) 10K type strain sequencing project: providing services to taxonomists for standard genome sequencing and annotation.</title>
        <authorList>
            <consortium name="The Broad Institute Genomics Platform"/>
            <consortium name="The Broad Institute Genome Sequencing Center for Infectious Disease"/>
            <person name="Wu L."/>
            <person name="Ma J."/>
        </authorList>
    </citation>
    <scope>NUCLEOTIDE SEQUENCE [LARGE SCALE GENOMIC DNA]</scope>
    <source>
        <strain evidence="6 7">JCM 14545</strain>
    </source>
</reference>
<feature type="domain" description="ABC transporter" evidence="5">
    <location>
        <begin position="334"/>
        <end position="532"/>
    </location>
</feature>
<evidence type="ECO:0000256" key="3">
    <source>
        <dbReference type="ARBA" id="ARBA00022840"/>
    </source>
</evidence>
<keyword evidence="3 6" id="KW-0067">ATP-binding</keyword>
<evidence type="ECO:0000256" key="2">
    <source>
        <dbReference type="ARBA" id="ARBA00022741"/>
    </source>
</evidence>
<dbReference type="InterPro" id="IPR027417">
    <property type="entry name" value="P-loop_NTPase"/>
</dbReference>
<accession>A0ABN2QPW3</accession>
<proteinExistence type="predicted"/>
<keyword evidence="1" id="KW-0677">Repeat</keyword>
<dbReference type="Pfam" id="PF00005">
    <property type="entry name" value="ABC_tran"/>
    <property type="match status" value="2"/>
</dbReference>
<keyword evidence="7" id="KW-1185">Reference proteome</keyword>
<dbReference type="SMART" id="SM00382">
    <property type="entry name" value="AAA"/>
    <property type="match status" value="2"/>
</dbReference>
<comment type="caution">
    <text evidence="6">The sequence shown here is derived from an EMBL/GenBank/DDBJ whole genome shotgun (WGS) entry which is preliminary data.</text>
</comment>
<dbReference type="GO" id="GO:0005524">
    <property type="term" value="F:ATP binding"/>
    <property type="evidence" value="ECO:0007669"/>
    <property type="project" value="UniProtKB-KW"/>
</dbReference>
<dbReference type="PANTHER" id="PTHR19211">
    <property type="entry name" value="ATP-BINDING TRANSPORT PROTEIN-RELATED"/>
    <property type="match status" value="1"/>
</dbReference>
<dbReference type="InterPro" id="IPR050611">
    <property type="entry name" value="ABCF"/>
</dbReference>
<evidence type="ECO:0000256" key="4">
    <source>
        <dbReference type="SAM" id="Coils"/>
    </source>
</evidence>
<sequence length="532" mass="58101">MSATVILSRLAFAWPDSRAVFGGLDAVIGAGRTGLVGVNGSGKSTLLRLISGELPPSSGTVRVAGSVGYLPQNLILDSDRRVDDVLGLVETRAALAAIEAGEAGVEQFATIGDGWDIEERTHATLDRLGLGHIGLARRAGELSGGEVVLLGLAAQFLRAPEVLLLDEPTNNLDRRAKHYVHEAIQSWRGTLILVSHDRETLELMDRIGDLRDGDISFYGGNLSAYEAVIAAEREAAERTVRAAEADYRREKRELAETRVKLDRRKRYGQKMFESKREPKVRMRKRAEDAQIAAGKLRNTHIDRLDKARDRLREAKDAVRDDGEIRIDLPETEVPQGKQVLELSDLELATGQVVNLSVRGPERIALVGDNGSGKTTLLRTALGLTEPRSGSAQVFVPSRWLPQRLDILDDTRSTVDAVSDAAPSATDNTIRAQLARFLLRGRQADQRAGTLSGGERFRAALATLLLAEPAPRLLLLDEPTNNLDLSSVRKLTQALESYVGALVVVSHDVPFLRDIGVSRWLRLGEGLEEVDPM</sequence>
<dbReference type="RefSeq" id="WP_344417549.1">
    <property type="nucleotide sequence ID" value="NZ_BAAANN010000009.1"/>
</dbReference>
<keyword evidence="4" id="KW-0175">Coiled coil</keyword>
<feature type="coiled-coil region" evidence="4">
    <location>
        <begin position="233"/>
        <end position="260"/>
    </location>
</feature>
<dbReference type="InterPro" id="IPR003439">
    <property type="entry name" value="ABC_transporter-like_ATP-bd"/>
</dbReference>
<keyword evidence="2" id="KW-0547">Nucleotide-binding</keyword>
<dbReference type="SUPFAM" id="SSF52540">
    <property type="entry name" value="P-loop containing nucleoside triphosphate hydrolases"/>
    <property type="match status" value="2"/>
</dbReference>
<dbReference type="PANTHER" id="PTHR19211:SF6">
    <property type="entry name" value="BLL7188 PROTEIN"/>
    <property type="match status" value="1"/>
</dbReference>
<evidence type="ECO:0000256" key="1">
    <source>
        <dbReference type="ARBA" id="ARBA00022737"/>
    </source>
</evidence>
<evidence type="ECO:0000313" key="7">
    <source>
        <dbReference type="Proteomes" id="UP001501116"/>
    </source>
</evidence>